<dbReference type="AlphaFoldDB" id="A0A315RXL1"/>
<gene>
    <name evidence="1" type="ORF">PG2011B_0624</name>
</gene>
<dbReference type="RefSeq" id="WP_004218864.1">
    <property type="nucleotide sequence ID" value="NZ_CAKMAC010000001.1"/>
</dbReference>
<comment type="caution">
    <text evidence="1">The sequence shown here is derived from an EMBL/GenBank/DDBJ whole genome shotgun (WGS) entry which is preliminary data.</text>
</comment>
<organism evidence="1 2">
    <name type="scientific">Bifidobacterium animalis subsp. lactis</name>
    <name type="common">Bifidobacterium lactis</name>
    <dbReference type="NCBI Taxonomy" id="302911"/>
    <lineage>
        <taxon>Bacteria</taxon>
        <taxon>Bacillati</taxon>
        <taxon>Actinomycetota</taxon>
        <taxon>Actinomycetes</taxon>
        <taxon>Bifidobacteriales</taxon>
        <taxon>Bifidobacteriaceae</taxon>
        <taxon>Bifidobacterium</taxon>
    </lineage>
</organism>
<evidence type="ECO:0000313" key="2">
    <source>
        <dbReference type="Proteomes" id="UP000293613"/>
    </source>
</evidence>
<accession>A0A315RXL1</accession>
<dbReference type="GeneID" id="29695550"/>
<dbReference type="OMA" id="GECESFN"/>
<reference evidence="1 2" key="1">
    <citation type="journal article" date="2019" name="Appl. Environ. Microbiol.">
        <title>Dissecting the evolutionary development of the Bifidobacterium animalis species through comparative genomics analyses.</title>
        <authorList>
            <person name="Lugli G.A."/>
            <person name="Mancino W."/>
            <person name="Milani C."/>
            <person name="Duranti S."/>
            <person name="Mancabelli L."/>
            <person name="Napoli S."/>
            <person name="Mangifesta M."/>
            <person name="Viappiani A."/>
            <person name="Anzalone R."/>
            <person name="Longhi G."/>
            <person name="van Sinderen D."/>
            <person name="Ventura M."/>
            <person name="Turroni F."/>
        </authorList>
    </citation>
    <scope>NUCLEOTIDE SEQUENCE [LARGE SCALE GENOMIC DNA]</scope>
    <source>
        <strain evidence="1 2">2011B</strain>
    </source>
</reference>
<name>A0A315RXL1_BIFAN</name>
<protein>
    <submittedName>
        <fullName evidence="1">Uncharacterized protein</fullName>
    </submittedName>
</protein>
<evidence type="ECO:0000313" key="1">
    <source>
        <dbReference type="EMBL" id="RYM95346.1"/>
    </source>
</evidence>
<dbReference type="EMBL" id="RSCO01000019">
    <property type="protein sequence ID" value="RYM95346.1"/>
    <property type="molecule type" value="Genomic_DNA"/>
</dbReference>
<sequence>MRSVNLLPNEGIVAQFDSVRCESPDFKGCESGELTFTTMSLIFSYTQVKVFGKDIEHTFLWALHDIKVVDGRPQLIIDKGDAHQCDILLRKGKLELRMDSHADLVTLANGINKLITGNDEDIVGAPKTFISGIASMLSDAGKEVTEAFGLRNTANPKSAESKMVSRACAGCGAPLHGRQGTSVTCEYCGRSEQL</sequence>
<proteinExistence type="predicted"/>
<dbReference type="Proteomes" id="UP000293613">
    <property type="component" value="Unassembled WGS sequence"/>
</dbReference>